<dbReference type="EMBL" id="JAJVKT010000009">
    <property type="protein sequence ID" value="MCE7508866.1"/>
    <property type="molecule type" value="Genomic_DNA"/>
</dbReference>
<dbReference type="AlphaFoldDB" id="A0A9Q3W573"/>
<dbReference type="RefSeq" id="WP_233925782.1">
    <property type="nucleotide sequence ID" value="NZ_JAJVKT010000009.1"/>
</dbReference>
<gene>
    <name evidence="1" type="ORF">LZG35_09480</name>
</gene>
<organism evidence="1 2">
    <name type="scientific">Alloalcanivorax xenomutans</name>
    <dbReference type="NCBI Taxonomy" id="1094342"/>
    <lineage>
        <taxon>Bacteria</taxon>
        <taxon>Pseudomonadati</taxon>
        <taxon>Pseudomonadota</taxon>
        <taxon>Gammaproteobacteria</taxon>
        <taxon>Oceanospirillales</taxon>
        <taxon>Alcanivoracaceae</taxon>
        <taxon>Alloalcanivorax</taxon>
    </lineage>
</organism>
<reference evidence="1" key="1">
    <citation type="submission" date="2022-01" db="EMBL/GenBank/DDBJ databases">
        <authorList>
            <person name="Karlyshev A.V."/>
            <person name="Jaspars M."/>
        </authorList>
    </citation>
    <scope>NUCLEOTIDE SEQUENCE</scope>
    <source>
        <strain evidence="1">AGSA3-2</strain>
    </source>
</reference>
<name>A0A9Q3W573_9GAMM</name>
<sequence>MSVVIQRYMDLTKFVNLIQTRSLYLAKMSAFEDALEGGLTVDGFFETSNAAAIIDLALNGHWPAVSESATERANRLEETGAARNEAEKKQFNTPFGSYPRDEAERLFPACKEWLYVSCWHQSEHECAAMWRLYGRDKNSVCVFSTDEQLAAAIVPDRACNRLEIQRVNYISHIDDTFSDNPLDPFISKSKPYAFEREIRIVSWNSDIDLSKSPRNKEPGCLFEVDLGRMIQKVVVSPHADLWFKDTVKMLCEDAGINVTIEDSVMRMPPISDIYQAMAYNKLRKPDA</sequence>
<evidence type="ECO:0008006" key="3">
    <source>
        <dbReference type="Google" id="ProtNLM"/>
    </source>
</evidence>
<protein>
    <recommendedName>
        <fullName evidence="3">DUF2971 domain-containing protein</fullName>
    </recommendedName>
</protein>
<comment type="caution">
    <text evidence="1">The sequence shown here is derived from an EMBL/GenBank/DDBJ whole genome shotgun (WGS) entry which is preliminary data.</text>
</comment>
<proteinExistence type="predicted"/>
<evidence type="ECO:0000313" key="1">
    <source>
        <dbReference type="EMBL" id="MCE7508866.1"/>
    </source>
</evidence>
<keyword evidence="2" id="KW-1185">Reference proteome</keyword>
<evidence type="ECO:0000313" key="2">
    <source>
        <dbReference type="Proteomes" id="UP001107961"/>
    </source>
</evidence>
<dbReference type="Proteomes" id="UP001107961">
    <property type="component" value="Unassembled WGS sequence"/>
</dbReference>
<accession>A0A9Q3W573</accession>